<evidence type="ECO:0000313" key="3">
    <source>
        <dbReference type="Proteomes" id="UP000254101"/>
    </source>
</evidence>
<dbReference type="EMBL" id="QRBB01000001">
    <property type="protein sequence ID" value="RDS78418.1"/>
    <property type="molecule type" value="Genomic_DNA"/>
</dbReference>
<keyword evidence="1" id="KW-0812">Transmembrane</keyword>
<reference evidence="2 3" key="1">
    <citation type="submission" date="2018-07" db="EMBL/GenBank/DDBJ databases">
        <title>Erythrobacter nanhaiensis sp. nov., a novel member of the genus Erythrobacter isolated from the South China Sea.</title>
        <authorList>
            <person name="Chen X."/>
            <person name="Liu J."/>
        </authorList>
    </citation>
    <scope>NUCLEOTIDE SEQUENCE [LARGE SCALE GENOMIC DNA]</scope>
    <source>
        <strain evidence="2 3">S-5</strain>
    </source>
</reference>
<dbReference type="OrthoDB" id="7573860at2"/>
<feature type="transmembrane region" description="Helical" evidence="1">
    <location>
        <begin position="171"/>
        <end position="190"/>
    </location>
</feature>
<organism evidence="2 3">
    <name type="scientific">Alteriqipengyuania lutimaris</name>
    <dbReference type="NCBI Taxonomy" id="1538146"/>
    <lineage>
        <taxon>Bacteria</taxon>
        <taxon>Pseudomonadati</taxon>
        <taxon>Pseudomonadota</taxon>
        <taxon>Alphaproteobacteria</taxon>
        <taxon>Sphingomonadales</taxon>
        <taxon>Erythrobacteraceae</taxon>
        <taxon>Alteriqipengyuania</taxon>
    </lineage>
</organism>
<dbReference type="Proteomes" id="UP000254101">
    <property type="component" value="Unassembled WGS sequence"/>
</dbReference>
<dbReference type="RefSeq" id="WP_115492641.1">
    <property type="nucleotide sequence ID" value="NZ_JACHWW010000001.1"/>
</dbReference>
<sequence>MGGDAPIWLASALAIAGVAVLRVSWGRSDRSSPLNIAGWATLLAALVAGDLAAGEWGIAVTVLVATFAAFVALAFAATKPARKARAKTVRTSHRGNDEASSAWWSGGLTFTLAGPLALGASVLLALAVRALILLAGGAEADGNVAVLATVPLAWPILSFALLMMSRRAAQWGWVLGLAAVSAPFLLLQGGTV</sequence>
<comment type="caution">
    <text evidence="2">The sequence shown here is derived from an EMBL/GenBank/DDBJ whole genome shotgun (WGS) entry which is preliminary data.</text>
</comment>
<name>A0A395LN17_9SPHN</name>
<feature type="transmembrane region" description="Helical" evidence="1">
    <location>
        <begin position="144"/>
        <end position="164"/>
    </location>
</feature>
<keyword evidence="1" id="KW-0472">Membrane</keyword>
<feature type="transmembrane region" description="Helical" evidence="1">
    <location>
        <begin position="102"/>
        <end position="132"/>
    </location>
</feature>
<keyword evidence="3" id="KW-1185">Reference proteome</keyword>
<accession>A0A395LN17</accession>
<feature type="transmembrane region" description="Helical" evidence="1">
    <location>
        <begin position="32"/>
        <end position="52"/>
    </location>
</feature>
<proteinExistence type="predicted"/>
<feature type="transmembrane region" description="Helical" evidence="1">
    <location>
        <begin position="6"/>
        <end position="25"/>
    </location>
</feature>
<feature type="transmembrane region" description="Helical" evidence="1">
    <location>
        <begin position="58"/>
        <end position="81"/>
    </location>
</feature>
<protein>
    <submittedName>
        <fullName evidence="2">Uncharacterized protein</fullName>
    </submittedName>
</protein>
<evidence type="ECO:0000256" key="1">
    <source>
        <dbReference type="SAM" id="Phobius"/>
    </source>
</evidence>
<keyword evidence="1" id="KW-1133">Transmembrane helix</keyword>
<gene>
    <name evidence="2" type="ORF">DL238_12935</name>
</gene>
<evidence type="ECO:0000313" key="2">
    <source>
        <dbReference type="EMBL" id="RDS78418.1"/>
    </source>
</evidence>
<dbReference type="AlphaFoldDB" id="A0A395LN17"/>